<sequence length="94" mass="10218">MQVTGMLHGAKMLQFVGFPTPEILGADASEEQIRNMLMKHGMIFIKPVSKVASARKAKRASSGGRLTSQPLLQKRSACTSSSIAWETSSPRPME</sequence>
<name>A0A158DFK8_9BURK</name>
<proteinExistence type="predicted"/>
<keyword evidence="3" id="KW-1185">Reference proteome</keyword>
<dbReference type="AlphaFoldDB" id="A0A158DFK8"/>
<dbReference type="EMBL" id="FCOF02000064">
    <property type="protein sequence ID" value="SAK93338.1"/>
    <property type="molecule type" value="Genomic_DNA"/>
</dbReference>
<feature type="region of interest" description="Disordered" evidence="1">
    <location>
        <begin position="55"/>
        <end position="94"/>
    </location>
</feature>
<evidence type="ECO:0000313" key="3">
    <source>
        <dbReference type="Proteomes" id="UP000054870"/>
    </source>
</evidence>
<feature type="compositionally biased region" description="Polar residues" evidence="1">
    <location>
        <begin position="66"/>
        <end position="94"/>
    </location>
</feature>
<gene>
    <name evidence="2" type="ORF">AWB75_06662</name>
</gene>
<protein>
    <submittedName>
        <fullName evidence="2">Uncharacterized protein</fullName>
    </submittedName>
</protein>
<evidence type="ECO:0000313" key="2">
    <source>
        <dbReference type="EMBL" id="SAK93338.1"/>
    </source>
</evidence>
<reference evidence="2" key="1">
    <citation type="submission" date="2016-01" db="EMBL/GenBank/DDBJ databases">
        <authorList>
            <person name="Peeters C."/>
        </authorList>
    </citation>
    <scope>NUCLEOTIDE SEQUENCE [LARGE SCALE GENOMIC DNA]</scope>
    <source>
        <strain evidence="2">LMG 29318</strain>
    </source>
</reference>
<comment type="caution">
    <text evidence="2">The sequence shown here is derived from an EMBL/GenBank/DDBJ whole genome shotgun (WGS) entry which is preliminary data.</text>
</comment>
<evidence type="ECO:0000256" key="1">
    <source>
        <dbReference type="SAM" id="MobiDB-lite"/>
    </source>
</evidence>
<organism evidence="2 3">
    <name type="scientific">Caballeronia catudaia</name>
    <dbReference type="NCBI Taxonomy" id="1777136"/>
    <lineage>
        <taxon>Bacteria</taxon>
        <taxon>Pseudomonadati</taxon>
        <taxon>Pseudomonadota</taxon>
        <taxon>Betaproteobacteria</taxon>
        <taxon>Burkholderiales</taxon>
        <taxon>Burkholderiaceae</taxon>
        <taxon>Caballeronia</taxon>
    </lineage>
</organism>
<accession>A0A158DFK8</accession>
<dbReference type="Proteomes" id="UP000054870">
    <property type="component" value="Unassembled WGS sequence"/>
</dbReference>